<feature type="transmembrane region" description="Helical" evidence="5">
    <location>
        <begin position="6"/>
        <end position="24"/>
    </location>
</feature>
<keyword evidence="4 5" id="KW-0472">Membrane</keyword>
<feature type="domain" description="EamA" evidence="6">
    <location>
        <begin position="38"/>
        <end position="165"/>
    </location>
</feature>
<dbReference type="InterPro" id="IPR037185">
    <property type="entry name" value="EmrE-like"/>
</dbReference>
<evidence type="ECO:0000256" key="3">
    <source>
        <dbReference type="ARBA" id="ARBA00022989"/>
    </source>
</evidence>
<dbReference type="PANTHER" id="PTHR22911">
    <property type="entry name" value="ACYL-MALONYL CONDENSING ENZYME-RELATED"/>
    <property type="match status" value="1"/>
</dbReference>
<gene>
    <name evidence="7" type="ORF">F0237_05000</name>
</gene>
<dbReference type="Proteomes" id="UP000572722">
    <property type="component" value="Unassembled WGS sequence"/>
</dbReference>
<keyword evidence="3 5" id="KW-1133">Transmembrane helix</keyword>
<feature type="transmembrane region" description="Helical" evidence="5">
    <location>
        <begin position="98"/>
        <end position="115"/>
    </location>
</feature>
<reference evidence="7 8" key="1">
    <citation type="submission" date="2019-08" db="EMBL/GenBank/DDBJ databases">
        <title>Draft genome sequencing and comparative genomics of hatchery-associated Vibrios.</title>
        <authorList>
            <person name="Kehlet-Delgado H."/>
            <person name="Mueller R.S."/>
        </authorList>
    </citation>
    <scope>NUCLEOTIDE SEQUENCE [LARGE SCALE GENOMIC DNA]</scope>
    <source>
        <strain evidence="7 8">01-65-5-1</strain>
    </source>
</reference>
<dbReference type="EMBL" id="VTXO01000001">
    <property type="protein sequence ID" value="NOI80018.1"/>
    <property type="molecule type" value="Genomic_DNA"/>
</dbReference>
<dbReference type="PANTHER" id="PTHR22911:SF6">
    <property type="entry name" value="SOLUTE CARRIER FAMILY 35 MEMBER G1"/>
    <property type="match status" value="1"/>
</dbReference>
<proteinExistence type="predicted"/>
<protein>
    <submittedName>
        <fullName evidence="7">DMT family transporter</fullName>
    </submittedName>
</protein>
<feature type="transmembrane region" description="Helical" evidence="5">
    <location>
        <begin position="121"/>
        <end position="138"/>
    </location>
</feature>
<feature type="transmembrane region" description="Helical" evidence="5">
    <location>
        <begin position="208"/>
        <end position="226"/>
    </location>
</feature>
<organism evidence="7 8">
    <name type="scientific">Vibrio tubiashii</name>
    <dbReference type="NCBI Taxonomy" id="29498"/>
    <lineage>
        <taxon>Bacteria</taxon>
        <taxon>Pseudomonadati</taxon>
        <taxon>Pseudomonadota</taxon>
        <taxon>Gammaproteobacteria</taxon>
        <taxon>Vibrionales</taxon>
        <taxon>Vibrionaceae</taxon>
        <taxon>Vibrio</taxon>
        <taxon>Vibrio oreintalis group</taxon>
    </lineage>
</organism>
<dbReference type="GO" id="GO:0016020">
    <property type="term" value="C:membrane"/>
    <property type="evidence" value="ECO:0007669"/>
    <property type="project" value="UniProtKB-SubCell"/>
</dbReference>
<evidence type="ECO:0000313" key="7">
    <source>
        <dbReference type="EMBL" id="NOI80018.1"/>
    </source>
</evidence>
<dbReference type="SUPFAM" id="SSF103481">
    <property type="entry name" value="Multidrug resistance efflux transporter EmrE"/>
    <property type="match status" value="2"/>
</dbReference>
<feature type="transmembrane region" description="Helical" evidence="5">
    <location>
        <begin position="150"/>
        <end position="172"/>
    </location>
</feature>
<feature type="transmembrane region" description="Helical" evidence="5">
    <location>
        <begin position="301"/>
        <end position="320"/>
    </location>
</feature>
<dbReference type="AlphaFoldDB" id="A0AAE5GNG3"/>
<feature type="transmembrane region" description="Helical" evidence="5">
    <location>
        <begin position="66"/>
        <end position="86"/>
    </location>
</feature>
<feature type="transmembrane region" description="Helical" evidence="5">
    <location>
        <begin position="238"/>
        <end position="256"/>
    </location>
</feature>
<feature type="transmembrane region" description="Helical" evidence="5">
    <location>
        <begin position="36"/>
        <end position="54"/>
    </location>
</feature>
<evidence type="ECO:0000259" key="6">
    <source>
        <dbReference type="Pfam" id="PF00892"/>
    </source>
</evidence>
<feature type="domain" description="EamA" evidence="6">
    <location>
        <begin position="179"/>
        <end position="318"/>
    </location>
</feature>
<feature type="transmembrane region" description="Helical" evidence="5">
    <location>
        <begin position="276"/>
        <end position="295"/>
    </location>
</feature>
<feature type="transmembrane region" description="Helical" evidence="5">
    <location>
        <begin position="178"/>
        <end position="196"/>
    </location>
</feature>
<evidence type="ECO:0000256" key="1">
    <source>
        <dbReference type="ARBA" id="ARBA00004141"/>
    </source>
</evidence>
<evidence type="ECO:0000256" key="5">
    <source>
        <dbReference type="SAM" id="Phobius"/>
    </source>
</evidence>
<sequence length="332" mass="37294">MCKFFLLVVSILLVIYFDFLSLHLRLREGVMSNQLYPVLFMLASTFSLSLTGLFSKFLGQYLEPSLLSFLRFIVPAIIIVAMTRRLYTRPTGTLCQAIWIRALCIAACQVCFIYSLNHLSLVESVVLFGTGPLFLPVLERLIFNTQLKWISIWGLVLTFTGVLLLAGDVSGINLRLELLIGLASGLFNAGSQLSLYRISKSELNAFEINYWTFLFAAIVLSPYVGFSYMTSEQMVNTVGINMEVLIAVMLGVSFLIINTQVFRSKAYKLAESGSQLAPLIFTNLLFTAIWQWLFYAESYSYLQVMGLTLIVLANMFVVFAPKYLAKRPASIA</sequence>
<keyword evidence="2 5" id="KW-0812">Transmembrane</keyword>
<evidence type="ECO:0000256" key="4">
    <source>
        <dbReference type="ARBA" id="ARBA00023136"/>
    </source>
</evidence>
<accession>A0AAE5GNG3</accession>
<evidence type="ECO:0000313" key="8">
    <source>
        <dbReference type="Proteomes" id="UP000572722"/>
    </source>
</evidence>
<comment type="caution">
    <text evidence="7">The sequence shown here is derived from an EMBL/GenBank/DDBJ whole genome shotgun (WGS) entry which is preliminary data.</text>
</comment>
<dbReference type="Pfam" id="PF00892">
    <property type="entry name" value="EamA"/>
    <property type="match status" value="2"/>
</dbReference>
<dbReference type="InterPro" id="IPR000620">
    <property type="entry name" value="EamA_dom"/>
</dbReference>
<comment type="subcellular location">
    <subcellularLocation>
        <location evidence="1">Membrane</location>
        <topology evidence="1">Multi-pass membrane protein</topology>
    </subcellularLocation>
</comment>
<evidence type="ECO:0000256" key="2">
    <source>
        <dbReference type="ARBA" id="ARBA00022692"/>
    </source>
</evidence>
<name>A0AAE5GNG3_9VIBR</name>